<comment type="caution">
    <text evidence="1">The sequence shown here is derived from an EMBL/GenBank/DDBJ whole genome shotgun (WGS) entry which is preliminary data.</text>
</comment>
<reference evidence="1 2" key="1">
    <citation type="submission" date="2020-04" db="EMBL/GenBank/DDBJ databases">
        <authorList>
            <person name="Hitch T.C.A."/>
            <person name="Wylensek D."/>
            <person name="Clavel T."/>
        </authorList>
    </citation>
    <scope>NUCLEOTIDE SEQUENCE [LARGE SCALE GENOMIC DNA]</scope>
    <source>
        <strain evidence="1 2">COR2-253-APC-1A</strain>
    </source>
</reference>
<proteinExistence type="predicted"/>
<evidence type="ECO:0000313" key="2">
    <source>
        <dbReference type="Proteomes" id="UP000576225"/>
    </source>
</evidence>
<dbReference type="InterPro" id="IPR019694">
    <property type="entry name" value="Phage_HP1_Orf23"/>
</dbReference>
<protein>
    <submittedName>
        <fullName evidence="1">DUF2586 family protein</fullName>
    </submittedName>
</protein>
<dbReference type="AlphaFoldDB" id="A0A848AZ02"/>
<gene>
    <name evidence="1" type="ORF">HF882_09055</name>
</gene>
<sequence>MAVGSVTVVQVDNLQGDFSAAERVFLFIGKNAVPDHDNEIIPIDAASDLDEVLAPGESELKTMIAAARSNAASDNFACYALPVGTGTDWKEALYSALDKPLDLDVEAVVLCTPVKTKLEVEACQVAANEVLSRFAKFVCIFAGCAGIDAKTETWAKYLEKVGALVDNVNCDRVVLVPQLHGNNLGVIAGRLCNPAASLADSPMRVATGALVGLGADPVDSAKAPLNMATIKALAALRLSVPQWYAGYPGMFWADHALLAAEGSDFSVYENRRVLDYLARRVRVLAIGKIADRRLNNTPRSIAIHKTFFAEPLREASRDIEVAGVTMPGLIYPPADNAIGIVWNSRTNVSISITARPYECPKTITMYLGLDLSNLN</sequence>
<dbReference type="RefSeq" id="WP_168962361.1">
    <property type="nucleotide sequence ID" value="NZ_JABAEW010000014.1"/>
</dbReference>
<evidence type="ECO:0000313" key="1">
    <source>
        <dbReference type="EMBL" id="NMD86730.1"/>
    </source>
</evidence>
<accession>A0A848AZ02</accession>
<dbReference type="Proteomes" id="UP000576225">
    <property type="component" value="Unassembled WGS sequence"/>
</dbReference>
<organism evidence="1 2">
    <name type="scientific">Victivallis vadensis</name>
    <dbReference type="NCBI Taxonomy" id="172901"/>
    <lineage>
        <taxon>Bacteria</taxon>
        <taxon>Pseudomonadati</taxon>
        <taxon>Lentisphaerota</taxon>
        <taxon>Lentisphaeria</taxon>
        <taxon>Victivallales</taxon>
        <taxon>Victivallaceae</taxon>
        <taxon>Victivallis</taxon>
    </lineage>
</organism>
<name>A0A848AZ02_9BACT</name>
<dbReference type="EMBL" id="JABAEW010000014">
    <property type="protein sequence ID" value="NMD86730.1"/>
    <property type="molecule type" value="Genomic_DNA"/>
</dbReference>
<dbReference type="Pfam" id="PF10758">
    <property type="entry name" value="DUF2586"/>
    <property type="match status" value="1"/>
</dbReference>